<sequence>MTEANEPTITEAERIVPPQLSVVTVAAGNIGELREFYRALGWDEVPGSSDDWTGFLLGGVVLALYPRAALAEETGSGMYGAGFTLAVNVDSPEKVDAAYETALWAGGGAVAEPQERKWGGRSAYFADPEGNRWEIAYNERVAFGQRGEIVAYGETV</sequence>
<dbReference type="EMBL" id="JACHWU010000001">
    <property type="protein sequence ID" value="MBB3049761.1"/>
    <property type="molecule type" value="Genomic_DNA"/>
</dbReference>
<dbReference type="PROSITE" id="PS51819">
    <property type="entry name" value="VOC"/>
    <property type="match status" value="1"/>
</dbReference>
<dbReference type="PANTHER" id="PTHR36503:SF3">
    <property type="entry name" value="BLR0126 PROTEIN"/>
    <property type="match status" value="1"/>
</dbReference>
<dbReference type="InterPro" id="IPR037523">
    <property type="entry name" value="VOC_core"/>
</dbReference>
<dbReference type="SUPFAM" id="SSF54593">
    <property type="entry name" value="Glyoxalase/Bleomycin resistance protein/Dihydroxybiphenyl dioxygenase"/>
    <property type="match status" value="1"/>
</dbReference>
<protein>
    <recommendedName>
        <fullName evidence="1">VOC domain-containing protein</fullName>
    </recommendedName>
</protein>
<dbReference type="InterPro" id="IPR004360">
    <property type="entry name" value="Glyas_Fos-R_dOase_dom"/>
</dbReference>
<dbReference type="InterPro" id="IPR029068">
    <property type="entry name" value="Glyas_Bleomycin-R_OHBP_Dase"/>
</dbReference>
<name>A0A839RVL0_9PSEU</name>
<keyword evidence="3" id="KW-1185">Reference proteome</keyword>
<evidence type="ECO:0000259" key="1">
    <source>
        <dbReference type="PROSITE" id="PS51819"/>
    </source>
</evidence>
<evidence type="ECO:0000313" key="3">
    <source>
        <dbReference type="Proteomes" id="UP000550714"/>
    </source>
</evidence>
<dbReference type="AlphaFoldDB" id="A0A839RVL0"/>
<dbReference type="PANTHER" id="PTHR36503">
    <property type="entry name" value="BLR2520 PROTEIN"/>
    <property type="match status" value="1"/>
</dbReference>
<proteinExistence type="predicted"/>
<dbReference type="Pfam" id="PF00903">
    <property type="entry name" value="Glyoxalase"/>
    <property type="match status" value="1"/>
</dbReference>
<dbReference type="RefSeq" id="WP_221218944.1">
    <property type="nucleotide sequence ID" value="NZ_JACHWU010000001.1"/>
</dbReference>
<gene>
    <name evidence="2" type="ORF">FHS23_000756</name>
</gene>
<reference evidence="2 3" key="1">
    <citation type="submission" date="2020-08" db="EMBL/GenBank/DDBJ databases">
        <title>Genomic Encyclopedia of Type Strains, Phase III (KMG-III): the genomes of soil and plant-associated and newly described type strains.</title>
        <authorList>
            <person name="Whitman W."/>
        </authorList>
    </citation>
    <scope>NUCLEOTIDE SEQUENCE [LARGE SCALE GENOMIC DNA]</scope>
    <source>
        <strain evidence="2 3">CECT 8577</strain>
    </source>
</reference>
<dbReference type="Gene3D" id="3.10.180.10">
    <property type="entry name" value="2,3-Dihydroxybiphenyl 1,2-Dioxygenase, domain 1"/>
    <property type="match status" value="1"/>
</dbReference>
<comment type="caution">
    <text evidence="2">The sequence shown here is derived from an EMBL/GenBank/DDBJ whole genome shotgun (WGS) entry which is preliminary data.</text>
</comment>
<feature type="domain" description="VOC" evidence="1">
    <location>
        <begin position="19"/>
        <end position="138"/>
    </location>
</feature>
<organism evidence="2 3">
    <name type="scientific">Prauserella isguenensis</name>
    <dbReference type="NCBI Taxonomy" id="1470180"/>
    <lineage>
        <taxon>Bacteria</taxon>
        <taxon>Bacillati</taxon>
        <taxon>Actinomycetota</taxon>
        <taxon>Actinomycetes</taxon>
        <taxon>Pseudonocardiales</taxon>
        <taxon>Pseudonocardiaceae</taxon>
        <taxon>Prauserella</taxon>
    </lineage>
</organism>
<accession>A0A839RVL0</accession>
<evidence type="ECO:0000313" key="2">
    <source>
        <dbReference type="EMBL" id="MBB3049761.1"/>
    </source>
</evidence>
<dbReference type="Proteomes" id="UP000550714">
    <property type="component" value="Unassembled WGS sequence"/>
</dbReference>